<protein>
    <submittedName>
        <fullName evidence="3">Uncharacterized protein</fullName>
    </submittedName>
</protein>
<organism evidence="3 6">
    <name type="scientific">Rotaria magnacalcarata</name>
    <dbReference type="NCBI Taxonomy" id="392030"/>
    <lineage>
        <taxon>Eukaryota</taxon>
        <taxon>Metazoa</taxon>
        <taxon>Spiralia</taxon>
        <taxon>Gnathifera</taxon>
        <taxon>Rotifera</taxon>
        <taxon>Eurotatoria</taxon>
        <taxon>Bdelloidea</taxon>
        <taxon>Philodinida</taxon>
        <taxon>Philodinidae</taxon>
        <taxon>Rotaria</taxon>
    </lineage>
</organism>
<dbReference type="EMBL" id="CAJNOV010001399">
    <property type="protein sequence ID" value="CAF1060563.1"/>
    <property type="molecule type" value="Genomic_DNA"/>
</dbReference>
<reference evidence="3" key="1">
    <citation type="submission" date="2021-02" db="EMBL/GenBank/DDBJ databases">
        <authorList>
            <person name="Nowell W R."/>
        </authorList>
    </citation>
    <scope>NUCLEOTIDE SEQUENCE</scope>
</reference>
<dbReference type="EMBL" id="CAJOBI010048126">
    <property type="protein sequence ID" value="CAF4358308.1"/>
    <property type="molecule type" value="Genomic_DNA"/>
</dbReference>
<dbReference type="EMBL" id="CAJOBH010029272">
    <property type="protein sequence ID" value="CAF4267903.1"/>
    <property type="molecule type" value="Genomic_DNA"/>
</dbReference>
<evidence type="ECO:0000313" key="5">
    <source>
        <dbReference type="EMBL" id="CAF4358308.1"/>
    </source>
</evidence>
<accession>A0A816M155</accession>
<evidence type="ECO:0000313" key="2">
    <source>
        <dbReference type="EMBL" id="CAF1060563.1"/>
    </source>
</evidence>
<dbReference type="Proteomes" id="UP000676336">
    <property type="component" value="Unassembled WGS sequence"/>
</dbReference>
<evidence type="ECO:0000256" key="1">
    <source>
        <dbReference type="SAM" id="MobiDB-lite"/>
    </source>
</evidence>
<dbReference type="EMBL" id="CAJNRE010002131">
    <property type="protein sequence ID" value="CAF1967233.1"/>
    <property type="molecule type" value="Genomic_DNA"/>
</dbReference>
<gene>
    <name evidence="4" type="ORF">BYL167_LOCUS26206</name>
    <name evidence="2" type="ORF">CJN711_LOCUS5210</name>
    <name evidence="3" type="ORF">MBJ925_LOCUS6643</name>
    <name evidence="5" type="ORF">SMN809_LOCUS28578</name>
</gene>
<evidence type="ECO:0000313" key="6">
    <source>
        <dbReference type="Proteomes" id="UP000663824"/>
    </source>
</evidence>
<dbReference type="AlphaFoldDB" id="A0A816M155"/>
<sequence length="177" mass="19842">MSLSFCQLFELEHRRAWESGHIDYSDRDSFSNIQQQIERNLSHLSPEYHPSQQRLKISEKPTSILKKSTKEITTTNLNENIQSLVGLNISNGNKSKRSEHESNETVKSTIATAYTQDTGEFTGPTVVSKMIRESFASPSGNIANIKSNQQNANDETSIQSAISSPATITHNEKIMKK</sequence>
<proteinExistence type="predicted"/>
<dbReference type="Proteomes" id="UP000681967">
    <property type="component" value="Unassembled WGS sequence"/>
</dbReference>
<evidence type="ECO:0000313" key="4">
    <source>
        <dbReference type="EMBL" id="CAF4267903.1"/>
    </source>
</evidence>
<feature type="compositionally biased region" description="Polar residues" evidence="1">
    <location>
        <begin position="149"/>
        <end position="169"/>
    </location>
</feature>
<dbReference type="Proteomes" id="UP000663855">
    <property type="component" value="Unassembled WGS sequence"/>
</dbReference>
<dbReference type="Proteomes" id="UP000663824">
    <property type="component" value="Unassembled WGS sequence"/>
</dbReference>
<comment type="caution">
    <text evidence="3">The sequence shown here is derived from an EMBL/GenBank/DDBJ whole genome shotgun (WGS) entry which is preliminary data.</text>
</comment>
<feature type="region of interest" description="Disordered" evidence="1">
    <location>
        <begin position="149"/>
        <end position="177"/>
    </location>
</feature>
<evidence type="ECO:0000313" key="3">
    <source>
        <dbReference type="EMBL" id="CAF1967233.1"/>
    </source>
</evidence>
<name>A0A816M155_9BILA</name>